<dbReference type="Gene3D" id="1.25.40.20">
    <property type="entry name" value="Ankyrin repeat-containing domain"/>
    <property type="match status" value="2"/>
</dbReference>
<evidence type="ECO:0000259" key="3">
    <source>
        <dbReference type="Pfam" id="PF13962"/>
    </source>
</evidence>
<keyword evidence="2" id="KW-0812">Transmembrane</keyword>
<feature type="region of interest" description="Disordered" evidence="1">
    <location>
        <begin position="1"/>
        <end position="96"/>
    </location>
</feature>
<accession>A0A2R6QMH5</accession>
<keyword evidence="2" id="KW-1133">Transmembrane helix</keyword>
<organism evidence="4 5">
    <name type="scientific">Actinidia chinensis var. chinensis</name>
    <name type="common">Chinese soft-hair kiwi</name>
    <dbReference type="NCBI Taxonomy" id="1590841"/>
    <lineage>
        <taxon>Eukaryota</taxon>
        <taxon>Viridiplantae</taxon>
        <taxon>Streptophyta</taxon>
        <taxon>Embryophyta</taxon>
        <taxon>Tracheophyta</taxon>
        <taxon>Spermatophyta</taxon>
        <taxon>Magnoliopsida</taxon>
        <taxon>eudicotyledons</taxon>
        <taxon>Gunneridae</taxon>
        <taxon>Pentapetalae</taxon>
        <taxon>asterids</taxon>
        <taxon>Ericales</taxon>
        <taxon>Actinidiaceae</taxon>
        <taxon>Actinidia</taxon>
    </lineage>
</organism>
<dbReference type="EMBL" id="NKQK01000014">
    <property type="protein sequence ID" value="PSS11111.1"/>
    <property type="molecule type" value="Genomic_DNA"/>
</dbReference>
<feature type="transmembrane region" description="Helical" evidence="2">
    <location>
        <begin position="747"/>
        <end position="773"/>
    </location>
</feature>
<evidence type="ECO:0000256" key="2">
    <source>
        <dbReference type="SAM" id="Phobius"/>
    </source>
</evidence>
<dbReference type="Pfam" id="PF12796">
    <property type="entry name" value="Ank_2"/>
    <property type="match status" value="1"/>
</dbReference>
<sequence length="825" mass="91230">MMSNNSTLSRSGRNHSFRSCFPETKSADYSNGKSTLSQSGRSHSLQSCFPETKSADYSNGKSPEDNYVSIGIERSSDDVNHKDSTSLKPKQLSNRGVTTISKSTLSRSGRNHSFRSCFPEMKSAEGSGCKSPEDNDVSIRVEQYFDDINYKESSPPQKADDVISSASSSGKPSVASVPSEMNAPFLSIFDTQKLLQNHPNASTVLQAGGNDADVGLNRSISQGTNFDAVTHMEDSFTTFQLGTMPYSGVFSGEIRDSGLRTYVFLYLAALKGDWEIAKEILYLNPQAVRAKITRGSETALHIAAGARHTRFVEELVKLMKPEDLAVQNKVGNTALCFAAASGIRKIAEVMVNKNKELPSIRGSKGALPVYMATLLGHKDMVRYLYSVTDEEVVAEEDRIGLLIAAITANLLDIALDIIQREPQLATARDVNGNTALHILAQKPSVFLSGNRLRIWQRCLYSIPGFNMLYNKKLVHMQAVELVKRLWDQVLLLDDSKISEFIRTPSRLLFTAAELGIVEFVTVLIHSYPDLIWKVDDQSRSIFHVAVAHRQKNIFNLIYEIGALKDLISAYKDENNVNMLHLAAKLAPLNRLKTDSGAALQLRRELYWFKEVEKIVQPLYTEMKDSEGRTPHILFTEEHKGLVREGEKWMKDTASSCMVVATLIATVIFAAAFTVPGGNNNDTGRPIAISSGNHNVTDRPIAISSFLVFAISDALAFFSSVTSILMFLSILTSRYAEEDFLESLPNRLIIGLATLFISIATMMISFCAALSIVLDQIVPWVSIPMAVIACIPVTLFAFLQFPLLVDMASHTYGSSIVFHPRNHLLY</sequence>
<dbReference type="InParanoid" id="A0A2R6QMH5"/>
<keyword evidence="2" id="KW-0472">Membrane</keyword>
<dbReference type="Pfam" id="PF13962">
    <property type="entry name" value="PGG"/>
    <property type="match status" value="1"/>
</dbReference>
<dbReference type="FunFam" id="1.25.40.20:FF:000412">
    <property type="entry name" value="Ankyrin repeat-containing protein ITN1 isoform C"/>
    <property type="match status" value="1"/>
</dbReference>
<dbReference type="PANTHER" id="PTHR24177">
    <property type="entry name" value="CASKIN"/>
    <property type="match status" value="1"/>
</dbReference>
<feature type="compositionally biased region" description="Low complexity" evidence="1">
    <location>
        <begin position="164"/>
        <end position="176"/>
    </location>
</feature>
<evidence type="ECO:0000313" key="5">
    <source>
        <dbReference type="Proteomes" id="UP000241394"/>
    </source>
</evidence>
<keyword evidence="5" id="KW-1185">Reference proteome</keyword>
<feature type="transmembrane region" description="Helical" evidence="2">
    <location>
        <begin position="653"/>
        <end position="674"/>
    </location>
</feature>
<protein>
    <submittedName>
        <fullName evidence="4">Ankyrin repeat-containing protein</fullName>
    </submittedName>
</protein>
<feature type="transmembrane region" description="Helical" evidence="2">
    <location>
        <begin position="700"/>
        <end position="727"/>
    </location>
</feature>
<feature type="compositionally biased region" description="Polar residues" evidence="1">
    <location>
        <begin position="86"/>
        <end position="96"/>
    </location>
</feature>
<dbReference type="AlphaFoldDB" id="A0A2R6QMH5"/>
<dbReference type="OMA" id="RTAKSCM"/>
<dbReference type="OrthoDB" id="1921232at2759"/>
<reference evidence="5" key="2">
    <citation type="journal article" date="2018" name="BMC Genomics">
        <title>A manually annotated Actinidia chinensis var. chinensis (kiwifruit) genome highlights the challenges associated with draft genomes and gene prediction in plants.</title>
        <authorList>
            <person name="Pilkington S.M."/>
            <person name="Crowhurst R."/>
            <person name="Hilario E."/>
            <person name="Nardozza S."/>
            <person name="Fraser L."/>
            <person name="Peng Y."/>
            <person name="Gunaseelan K."/>
            <person name="Simpson R."/>
            <person name="Tahir J."/>
            <person name="Deroles S.C."/>
            <person name="Templeton K."/>
            <person name="Luo Z."/>
            <person name="Davy M."/>
            <person name="Cheng C."/>
            <person name="McNeilage M."/>
            <person name="Scaglione D."/>
            <person name="Liu Y."/>
            <person name="Zhang Q."/>
            <person name="Datson P."/>
            <person name="De Silva N."/>
            <person name="Gardiner S.E."/>
            <person name="Bassett H."/>
            <person name="Chagne D."/>
            <person name="McCallum J."/>
            <person name="Dzierzon H."/>
            <person name="Deng C."/>
            <person name="Wang Y.Y."/>
            <person name="Barron L."/>
            <person name="Manako K."/>
            <person name="Bowen J."/>
            <person name="Foster T.M."/>
            <person name="Erridge Z.A."/>
            <person name="Tiffin H."/>
            <person name="Waite C.N."/>
            <person name="Davies K.M."/>
            <person name="Grierson E.P."/>
            <person name="Laing W.A."/>
            <person name="Kirk R."/>
            <person name="Chen X."/>
            <person name="Wood M."/>
            <person name="Montefiori M."/>
            <person name="Brummell D.A."/>
            <person name="Schwinn K.E."/>
            <person name="Catanach A."/>
            <person name="Fullerton C."/>
            <person name="Li D."/>
            <person name="Meiyalaghan S."/>
            <person name="Nieuwenhuizen N."/>
            <person name="Read N."/>
            <person name="Prakash R."/>
            <person name="Hunter D."/>
            <person name="Zhang H."/>
            <person name="McKenzie M."/>
            <person name="Knabel M."/>
            <person name="Harris A."/>
            <person name="Allan A.C."/>
            <person name="Gleave A."/>
            <person name="Chen A."/>
            <person name="Janssen B.J."/>
            <person name="Plunkett B."/>
            <person name="Ampomah-Dwamena C."/>
            <person name="Voogd C."/>
            <person name="Leif D."/>
            <person name="Lafferty D."/>
            <person name="Souleyre E.J.F."/>
            <person name="Varkonyi-Gasic E."/>
            <person name="Gambi F."/>
            <person name="Hanley J."/>
            <person name="Yao J.L."/>
            <person name="Cheung J."/>
            <person name="David K.M."/>
            <person name="Warren B."/>
            <person name="Marsh K."/>
            <person name="Snowden K.C."/>
            <person name="Lin-Wang K."/>
            <person name="Brian L."/>
            <person name="Martinez-Sanchez M."/>
            <person name="Wang M."/>
            <person name="Ileperuma N."/>
            <person name="Macnee N."/>
            <person name="Campin R."/>
            <person name="McAtee P."/>
            <person name="Drummond R.S.M."/>
            <person name="Espley R.V."/>
            <person name="Ireland H.S."/>
            <person name="Wu R."/>
            <person name="Atkinson R.G."/>
            <person name="Karunairetnam S."/>
            <person name="Bulley S."/>
            <person name="Chunkath S."/>
            <person name="Hanley Z."/>
            <person name="Storey R."/>
            <person name="Thrimawithana A.H."/>
            <person name="Thomson S."/>
            <person name="David C."/>
            <person name="Testolin R."/>
            <person name="Huang H."/>
            <person name="Hellens R.P."/>
            <person name="Schaffer R.J."/>
        </authorList>
    </citation>
    <scope>NUCLEOTIDE SEQUENCE [LARGE SCALE GENOMIC DNA]</scope>
    <source>
        <strain evidence="5">cv. Red5</strain>
    </source>
</reference>
<dbReference type="SMART" id="SM00248">
    <property type="entry name" value="ANK"/>
    <property type="match status" value="6"/>
</dbReference>
<dbReference type="PANTHER" id="PTHR24177:SF292">
    <property type="entry name" value="ANKYRIN REPEAT FAMILY PROTEIN-RELATED"/>
    <property type="match status" value="1"/>
</dbReference>
<dbReference type="Gramene" id="PSS11111">
    <property type="protein sequence ID" value="PSS11111"/>
    <property type="gene ID" value="CEY00_Acc15384"/>
</dbReference>
<dbReference type="SUPFAM" id="SSF48403">
    <property type="entry name" value="Ankyrin repeat"/>
    <property type="match status" value="2"/>
</dbReference>
<feature type="transmembrane region" description="Helical" evidence="2">
    <location>
        <begin position="779"/>
        <end position="804"/>
    </location>
</feature>
<feature type="region of interest" description="Disordered" evidence="1">
    <location>
        <begin position="150"/>
        <end position="176"/>
    </location>
</feature>
<dbReference type="STRING" id="1590841.A0A2R6QMH5"/>
<feature type="compositionally biased region" description="Basic and acidic residues" evidence="1">
    <location>
        <begin position="74"/>
        <end position="85"/>
    </location>
</feature>
<dbReference type="GO" id="GO:0016020">
    <property type="term" value="C:membrane"/>
    <property type="evidence" value="ECO:0007669"/>
    <property type="project" value="TreeGrafter"/>
</dbReference>
<evidence type="ECO:0000256" key="1">
    <source>
        <dbReference type="SAM" id="MobiDB-lite"/>
    </source>
</evidence>
<reference evidence="4 5" key="1">
    <citation type="submission" date="2017-07" db="EMBL/GenBank/DDBJ databases">
        <title>An improved, manually edited Actinidia chinensis var. chinensis (kiwifruit) genome highlights the challenges associated with draft genomes and gene prediction in plants.</title>
        <authorList>
            <person name="Pilkington S."/>
            <person name="Crowhurst R."/>
            <person name="Hilario E."/>
            <person name="Nardozza S."/>
            <person name="Fraser L."/>
            <person name="Peng Y."/>
            <person name="Gunaseelan K."/>
            <person name="Simpson R."/>
            <person name="Tahir J."/>
            <person name="Deroles S."/>
            <person name="Templeton K."/>
            <person name="Luo Z."/>
            <person name="Davy M."/>
            <person name="Cheng C."/>
            <person name="Mcneilage M."/>
            <person name="Scaglione D."/>
            <person name="Liu Y."/>
            <person name="Zhang Q."/>
            <person name="Datson P."/>
            <person name="De Silva N."/>
            <person name="Gardiner S."/>
            <person name="Bassett H."/>
            <person name="Chagne D."/>
            <person name="Mccallum J."/>
            <person name="Dzierzon H."/>
            <person name="Deng C."/>
            <person name="Wang Y.-Y."/>
            <person name="Barron N."/>
            <person name="Manako K."/>
            <person name="Bowen J."/>
            <person name="Foster T."/>
            <person name="Erridge Z."/>
            <person name="Tiffin H."/>
            <person name="Waite C."/>
            <person name="Davies K."/>
            <person name="Grierson E."/>
            <person name="Laing W."/>
            <person name="Kirk R."/>
            <person name="Chen X."/>
            <person name="Wood M."/>
            <person name="Montefiori M."/>
            <person name="Brummell D."/>
            <person name="Schwinn K."/>
            <person name="Catanach A."/>
            <person name="Fullerton C."/>
            <person name="Li D."/>
            <person name="Meiyalaghan S."/>
            <person name="Nieuwenhuizen N."/>
            <person name="Read N."/>
            <person name="Prakash R."/>
            <person name="Hunter D."/>
            <person name="Zhang H."/>
            <person name="Mckenzie M."/>
            <person name="Knabel M."/>
            <person name="Harris A."/>
            <person name="Allan A."/>
            <person name="Chen A."/>
            <person name="Janssen B."/>
            <person name="Plunkett B."/>
            <person name="Dwamena C."/>
            <person name="Voogd C."/>
            <person name="Leif D."/>
            <person name="Lafferty D."/>
            <person name="Souleyre E."/>
            <person name="Varkonyi-Gasic E."/>
            <person name="Gambi F."/>
            <person name="Hanley J."/>
            <person name="Yao J.-L."/>
            <person name="Cheung J."/>
            <person name="David K."/>
            <person name="Warren B."/>
            <person name="Marsh K."/>
            <person name="Snowden K."/>
            <person name="Lin-Wang K."/>
            <person name="Brian L."/>
            <person name="Martinez-Sanchez M."/>
            <person name="Wang M."/>
            <person name="Ileperuma N."/>
            <person name="Macnee N."/>
            <person name="Campin R."/>
            <person name="Mcatee P."/>
            <person name="Drummond R."/>
            <person name="Espley R."/>
            <person name="Ireland H."/>
            <person name="Wu R."/>
            <person name="Atkinson R."/>
            <person name="Karunairetnam S."/>
            <person name="Bulley S."/>
            <person name="Chunkath S."/>
            <person name="Hanley Z."/>
            <person name="Storey R."/>
            <person name="Thrimawithana A."/>
            <person name="Thomson S."/>
            <person name="David C."/>
            <person name="Testolin R."/>
        </authorList>
    </citation>
    <scope>NUCLEOTIDE SEQUENCE [LARGE SCALE GENOMIC DNA]</scope>
    <source>
        <strain evidence="5">cv. Red5</strain>
        <tissue evidence="4">Young leaf</tissue>
    </source>
</reference>
<dbReference type="InterPro" id="IPR002110">
    <property type="entry name" value="Ankyrin_rpt"/>
</dbReference>
<evidence type="ECO:0000313" key="4">
    <source>
        <dbReference type="EMBL" id="PSS11111.1"/>
    </source>
</evidence>
<feature type="domain" description="PGG" evidence="3">
    <location>
        <begin position="646"/>
        <end position="772"/>
    </location>
</feature>
<proteinExistence type="predicted"/>
<dbReference type="Proteomes" id="UP000241394">
    <property type="component" value="Chromosome LG14"/>
</dbReference>
<dbReference type="InterPro" id="IPR026961">
    <property type="entry name" value="PGG_dom"/>
</dbReference>
<name>A0A2R6QMH5_ACTCC</name>
<feature type="compositionally biased region" description="Polar residues" evidence="1">
    <location>
        <begin position="27"/>
        <end position="61"/>
    </location>
</feature>
<dbReference type="InterPro" id="IPR036770">
    <property type="entry name" value="Ankyrin_rpt-contain_sf"/>
</dbReference>
<feature type="compositionally biased region" description="Polar residues" evidence="1">
    <location>
        <begin position="1"/>
        <end position="11"/>
    </location>
</feature>
<comment type="caution">
    <text evidence="4">The sequence shown here is derived from an EMBL/GenBank/DDBJ whole genome shotgun (WGS) entry which is preliminary data.</text>
</comment>
<gene>
    <name evidence="4" type="ORF">CEY00_Acc15384</name>
</gene>